<keyword evidence="3" id="KW-0560">Oxidoreductase</keyword>
<evidence type="ECO:0000256" key="3">
    <source>
        <dbReference type="ARBA" id="ARBA00023002"/>
    </source>
</evidence>
<dbReference type="EMBL" id="HBKR01035352">
    <property type="protein sequence ID" value="CAE2333422.1"/>
    <property type="molecule type" value="Transcribed_RNA"/>
</dbReference>
<comment type="similarity">
    <text evidence="1">Belongs to the MsrA Met sulfoxide reductase family.</text>
</comment>
<dbReference type="Pfam" id="PF01625">
    <property type="entry name" value="PMSR"/>
    <property type="match status" value="1"/>
</dbReference>
<accession>A0A7S4PFN9</accession>
<evidence type="ECO:0000313" key="6">
    <source>
        <dbReference type="EMBL" id="CAE2333422.1"/>
    </source>
</evidence>
<dbReference type="AlphaFoldDB" id="A0A7S4PFN9"/>
<dbReference type="PANTHER" id="PTHR43774:SF1">
    <property type="entry name" value="PEPTIDE METHIONINE SULFOXIDE REDUCTASE MSRA 2"/>
    <property type="match status" value="1"/>
</dbReference>
<evidence type="ECO:0000256" key="4">
    <source>
        <dbReference type="ARBA" id="ARBA00030643"/>
    </source>
</evidence>
<feature type="domain" description="Peptide methionine sulphoxide reductase MsrA" evidence="5">
    <location>
        <begin position="3"/>
        <end position="98"/>
    </location>
</feature>
<dbReference type="SUPFAM" id="SSF55068">
    <property type="entry name" value="Peptide methionine sulfoxide reductase"/>
    <property type="match status" value="1"/>
</dbReference>
<dbReference type="InterPro" id="IPR002569">
    <property type="entry name" value="Met_Sox_Rdtase_MsrA_dom"/>
</dbReference>
<evidence type="ECO:0000259" key="5">
    <source>
        <dbReference type="Pfam" id="PF01625"/>
    </source>
</evidence>
<dbReference type="Gene3D" id="3.30.1060.10">
    <property type="entry name" value="Peptide methionine sulphoxide reductase MsrA"/>
    <property type="match status" value="1"/>
</dbReference>
<protein>
    <recommendedName>
        <fullName evidence="2">peptide-methionine (S)-S-oxide reductase</fullName>
        <ecNumber evidence="2">1.8.4.11</ecNumber>
    </recommendedName>
    <alternativeName>
        <fullName evidence="4">Peptide-methionine (S)-S-oxide reductase</fullName>
    </alternativeName>
</protein>
<dbReference type="PANTHER" id="PTHR43774">
    <property type="entry name" value="PEPTIDE METHIONINE SULFOXIDE REDUCTASE"/>
    <property type="match status" value="1"/>
</dbReference>
<dbReference type="GO" id="GO:0008113">
    <property type="term" value="F:peptide-methionine (S)-S-oxide reductase activity"/>
    <property type="evidence" value="ECO:0007669"/>
    <property type="project" value="UniProtKB-EC"/>
</dbReference>
<organism evidence="6">
    <name type="scientific">Paramoeba aestuarina</name>
    <dbReference type="NCBI Taxonomy" id="180227"/>
    <lineage>
        <taxon>Eukaryota</taxon>
        <taxon>Amoebozoa</taxon>
        <taxon>Discosea</taxon>
        <taxon>Flabellinia</taxon>
        <taxon>Dactylopodida</taxon>
        <taxon>Paramoebidae</taxon>
        <taxon>Paramoeba</taxon>
    </lineage>
</organism>
<name>A0A7S4PFN9_9EUKA</name>
<dbReference type="EC" id="1.8.4.11" evidence="2"/>
<proteinExistence type="inferred from homology"/>
<gene>
    <name evidence="6" type="ORF">NAES01612_LOCUS23141</name>
</gene>
<sequence>MKDHTESIQVDYDPALTSYEKLLEVFWKAHHPYSGGGWGGRQYLCALWYQTDEEKQMAIQSAKRLSEKSGSEVKTLIDKMTTWTNAEDYHQKYELRRNRELVKLLNMNDDELRESPLATRLNGFCGGRGGGMGGEAAMKVVNETDEVDQGKKEKMLKILEAGKGKRIITCG</sequence>
<evidence type="ECO:0000256" key="2">
    <source>
        <dbReference type="ARBA" id="ARBA00012502"/>
    </source>
</evidence>
<evidence type="ECO:0000256" key="1">
    <source>
        <dbReference type="ARBA" id="ARBA00005591"/>
    </source>
</evidence>
<reference evidence="6" key="1">
    <citation type="submission" date="2021-01" db="EMBL/GenBank/DDBJ databases">
        <authorList>
            <person name="Corre E."/>
            <person name="Pelletier E."/>
            <person name="Niang G."/>
            <person name="Scheremetjew M."/>
            <person name="Finn R."/>
            <person name="Kale V."/>
            <person name="Holt S."/>
            <person name="Cochrane G."/>
            <person name="Meng A."/>
            <person name="Brown T."/>
            <person name="Cohen L."/>
        </authorList>
    </citation>
    <scope>NUCLEOTIDE SEQUENCE</scope>
    <source>
        <strain evidence="6">SoJaBio B1-5/56/2</strain>
    </source>
</reference>
<dbReference type="InterPro" id="IPR036509">
    <property type="entry name" value="Met_Sox_Rdtase_MsrA_sf"/>
</dbReference>